<dbReference type="VEuPathDB" id="FungiDB:HpaG803260"/>
<evidence type="ECO:0000256" key="6">
    <source>
        <dbReference type="ARBA" id="ARBA00023136"/>
    </source>
</evidence>
<dbReference type="AlphaFoldDB" id="M4BAF0"/>
<dbReference type="InterPro" id="IPR002259">
    <property type="entry name" value="Eqnu_transpt"/>
</dbReference>
<evidence type="ECO:0000256" key="5">
    <source>
        <dbReference type="ARBA" id="ARBA00022989"/>
    </source>
</evidence>
<reference evidence="8" key="2">
    <citation type="submission" date="2015-06" db="UniProtKB">
        <authorList>
            <consortium name="EnsemblProtists"/>
        </authorList>
    </citation>
    <scope>IDENTIFICATION</scope>
    <source>
        <strain evidence="8">Emoy2</strain>
    </source>
</reference>
<dbReference type="EMBL" id="JH598070">
    <property type="status" value="NOT_ANNOTATED_CDS"/>
    <property type="molecule type" value="Genomic_DNA"/>
</dbReference>
<evidence type="ECO:0000256" key="1">
    <source>
        <dbReference type="ARBA" id="ARBA00004141"/>
    </source>
</evidence>
<dbReference type="PANTHER" id="PTHR10332:SF10">
    <property type="entry name" value="EQUILIBRATIVE NUCLEOSIDE TRANSPORTER 4"/>
    <property type="match status" value="1"/>
</dbReference>
<name>M4BAF0_HYAAE</name>
<dbReference type="InParanoid" id="M4BAF0"/>
<feature type="transmembrane region" description="Helical" evidence="7">
    <location>
        <begin position="43"/>
        <end position="59"/>
    </location>
</feature>
<comment type="subcellular location">
    <subcellularLocation>
        <location evidence="1">Membrane</location>
        <topology evidence="1">Multi-pass membrane protein</topology>
    </subcellularLocation>
</comment>
<comment type="similarity">
    <text evidence="2">Belongs to the SLC29A/ENT transporter (TC 2.A.57) family.</text>
</comment>
<feature type="transmembrane region" description="Helical" evidence="7">
    <location>
        <begin position="137"/>
        <end position="160"/>
    </location>
</feature>
<dbReference type="GO" id="GO:0005337">
    <property type="term" value="F:nucleoside transmembrane transporter activity"/>
    <property type="evidence" value="ECO:0007669"/>
    <property type="project" value="InterPro"/>
</dbReference>
<dbReference type="HOGENOM" id="CLU_777193_0_0_1"/>
<keyword evidence="3" id="KW-0813">Transport</keyword>
<evidence type="ECO:0000313" key="8">
    <source>
        <dbReference type="EnsemblProtists" id="HpaP803260"/>
    </source>
</evidence>
<keyword evidence="6 7" id="KW-0472">Membrane</keyword>
<keyword evidence="4 7" id="KW-0812">Transmembrane</keyword>
<accession>M4BAF0</accession>
<dbReference type="PANTHER" id="PTHR10332">
    <property type="entry name" value="EQUILIBRATIVE NUCLEOSIDE TRANSPORTER"/>
    <property type="match status" value="1"/>
</dbReference>
<dbReference type="GO" id="GO:0005886">
    <property type="term" value="C:plasma membrane"/>
    <property type="evidence" value="ECO:0007669"/>
    <property type="project" value="TreeGrafter"/>
</dbReference>
<sequence length="357" mass="39210">MLSPRTPGPRQLSVSSDVDAPLGDLRECSVPCAVQDAQKEAQACWLFALVGVGYLFPFSALTQPVDYWTLLFPNYNIEFALTCTFMGTNLLALGAIVVLLRRQWFKRRIVGGMAGQLLVLTFVPTSSFFLSSETANGIAVLSATAVAAIATAFIDSSTIALVSHYPQRVQESFQLGVGLSTLIGSLYRDVTKLIFPAEQLLLLSLIYFYVGALTIALCIGAFYKVIKLTMTRKYLLRKLESSVEPTEQSSHVKNKQQSPGSDPLRISVLVSNSENVHPDEQHLTGTFTSFFLNAGLVLGSIMDRLTLESVRLSLTRDRRVPKTNTHCFNCVVNPEEAVYTGCETFVASSQWWNDSAA</sequence>
<evidence type="ECO:0000256" key="3">
    <source>
        <dbReference type="ARBA" id="ARBA00022448"/>
    </source>
</evidence>
<evidence type="ECO:0000256" key="4">
    <source>
        <dbReference type="ARBA" id="ARBA00022692"/>
    </source>
</evidence>
<keyword evidence="5 7" id="KW-1133">Transmembrane helix</keyword>
<dbReference type="Proteomes" id="UP000011713">
    <property type="component" value="Unassembled WGS sequence"/>
</dbReference>
<evidence type="ECO:0000256" key="2">
    <source>
        <dbReference type="ARBA" id="ARBA00007965"/>
    </source>
</evidence>
<organism evidence="8 9">
    <name type="scientific">Hyaloperonospora arabidopsidis (strain Emoy2)</name>
    <name type="common">Downy mildew agent</name>
    <name type="synonym">Peronospora arabidopsidis</name>
    <dbReference type="NCBI Taxonomy" id="559515"/>
    <lineage>
        <taxon>Eukaryota</taxon>
        <taxon>Sar</taxon>
        <taxon>Stramenopiles</taxon>
        <taxon>Oomycota</taxon>
        <taxon>Peronosporomycetes</taxon>
        <taxon>Peronosporales</taxon>
        <taxon>Peronosporaceae</taxon>
        <taxon>Hyaloperonospora</taxon>
    </lineage>
</organism>
<feature type="transmembrane region" description="Helical" evidence="7">
    <location>
        <begin position="112"/>
        <end position="131"/>
    </location>
</feature>
<dbReference type="EnsemblProtists" id="HpaT803260">
    <property type="protein sequence ID" value="HpaP803260"/>
    <property type="gene ID" value="HpaG803260"/>
</dbReference>
<evidence type="ECO:0000256" key="7">
    <source>
        <dbReference type="SAM" id="Phobius"/>
    </source>
</evidence>
<protein>
    <submittedName>
        <fullName evidence="8">Uncharacterized protein</fullName>
    </submittedName>
</protein>
<feature type="transmembrane region" description="Helical" evidence="7">
    <location>
        <begin position="79"/>
        <end position="100"/>
    </location>
</feature>
<dbReference type="eggNOG" id="KOG1479">
    <property type="taxonomic scope" value="Eukaryota"/>
</dbReference>
<proteinExistence type="inferred from homology"/>
<feature type="transmembrane region" description="Helical" evidence="7">
    <location>
        <begin position="200"/>
        <end position="223"/>
    </location>
</feature>
<keyword evidence="9" id="KW-1185">Reference proteome</keyword>
<evidence type="ECO:0000313" key="9">
    <source>
        <dbReference type="Proteomes" id="UP000011713"/>
    </source>
</evidence>
<reference evidence="9" key="1">
    <citation type="journal article" date="2010" name="Science">
        <title>Signatures of adaptation to obligate biotrophy in the Hyaloperonospora arabidopsidis genome.</title>
        <authorList>
            <person name="Baxter L."/>
            <person name="Tripathy S."/>
            <person name="Ishaque N."/>
            <person name="Boot N."/>
            <person name="Cabral A."/>
            <person name="Kemen E."/>
            <person name="Thines M."/>
            <person name="Ah-Fong A."/>
            <person name="Anderson R."/>
            <person name="Badejoko W."/>
            <person name="Bittner-Eddy P."/>
            <person name="Boore J.L."/>
            <person name="Chibucos M.C."/>
            <person name="Coates M."/>
            <person name="Dehal P."/>
            <person name="Delehaunty K."/>
            <person name="Dong S."/>
            <person name="Downton P."/>
            <person name="Dumas B."/>
            <person name="Fabro G."/>
            <person name="Fronick C."/>
            <person name="Fuerstenberg S.I."/>
            <person name="Fulton L."/>
            <person name="Gaulin E."/>
            <person name="Govers F."/>
            <person name="Hughes L."/>
            <person name="Humphray S."/>
            <person name="Jiang R.H."/>
            <person name="Judelson H."/>
            <person name="Kamoun S."/>
            <person name="Kyung K."/>
            <person name="Meijer H."/>
            <person name="Minx P."/>
            <person name="Morris P."/>
            <person name="Nelson J."/>
            <person name="Phuntumart V."/>
            <person name="Qutob D."/>
            <person name="Rehmany A."/>
            <person name="Rougon-Cardoso A."/>
            <person name="Ryden P."/>
            <person name="Torto-Alalibo T."/>
            <person name="Studholme D."/>
            <person name="Wang Y."/>
            <person name="Win J."/>
            <person name="Wood J."/>
            <person name="Clifton S.W."/>
            <person name="Rogers J."/>
            <person name="Van den Ackerveken G."/>
            <person name="Jones J.D."/>
            <person name="McDowell J.M."/>
            <person name="Beynon J."/>
            <person name="Tyler B.M."/>
        </authorList>
    </citation>
    <scope>NUCLEOTIDE SEQUENCE [LARGE SCALE GENOMIC DNA]</scope>
    <source>
        <strain evidence="9">Emoy2</strain>
    </source>
</reference>